<proteinExistence type="predicted"/>
<evidence type="ECO:0000256" key="1">
    <source>
        <dbReference type="SAM" id="MobiDB-lite"/>
    </source>
</evidence>
<name>A0A919UEY6_9ACTN</name>
<keyword evidence="2" id="KW-0472">Membrane</keyword>
<evidence type="ECO:0000313" key="3">
    <source>
        <dbReference type="EMBL" id="GIG49571.1"/>
    </source>
</evidence>
<evidence type="ECO:0000313" key="4">
    <source>
        <dbReference type="Proteomes" id="UP000660611"/>
    </source>
</evidence>
<protein>
    <submittedName>
        <fullName evidence="3">Uncharacterized protein</fullName>
    </submittedName>
</protein>
<keyword evidence="4" id="KW-1185">Reference proteome</keyword>
<feature type="compositionally biased region" description="Low complexity" evidence="1">
    <location>
        <begin position="1"/>
        <end position="26"/>
    </location>
</feature>
<feature type="region of interest" description="Disordered" evidence="1">
    <location>
        <begin position="1"/>
        <end position="82"/>
    </location>
</feature>
<evidence type="ECO:0000256" key="2">
    <source>
        <dbReference type="SAM" id="Phobius"/>
    </source>
</evidence>
<sequence length="309" mass="33141">MDPSQQWPYPQQGQPGPQYPQQGQPGPQYPPQQPGPQYPPQQPAPQQYPPQQPAPQQYPPQYQPPQQPNYGNQPYSAAPYNIAPNSAAPYSGPPANAYQPPATGMLPVPPPSRSKLPMVVISAVVLLAVLAVSIVVVALSKDKKADPVAGPSTAPASQAGPVDSCLVGKWNQTGFQKTVDFAGTDIEKREGIGKVKMVGAGKVWTINADGSAIEDDTKFVYSGKDDKGRTITGTFQGTAEWQVKTVGRTIEYAGKESDAAVVFTVDGRKAGTITLEPNLDPVNYTCVGDVWRTTPPTEPDTFARYDRVK</sequence>
<organism evidence="3 4">
    <name type="scientific">Dactylosporangium siamense</name>
    <dbReference type="NCBI Taxonomy" id="685454"/>
    <lineage>
        <taxon>Bacteria</taxon>
        <taxon>Bacillati</taxon>
        <taxon>Actinomycetota</taxon>
        <taxon>Actinomycetes</taxon>
        <taxon>Micromonosporales</taxon>
        <taxon>Micromonosporaceae</taxon>
        <taxon>Dactylosporangium</taxon>
    </lineage>
</organism>
<keyword evidence="2" id="KW-0812">Transmembrane</keyword>
<gene>
    <name evidence="3" type="ORF">Dsi01nite_076120</name>
</gene>
<dbReference type="Proteomes" id="UP000660611">
    <property type="component" value="Unassembled WGS sequence"/>
</dbReference>
<feature type="compositionally biased region" description="Pro residues" evidence="1">
    <location>
        <begin position="27"/>
        <end position="67"/>
    </location>
</feature>
<reference evidence="3" key="1">
    <citation type="submission" date="2021-01" db="EMBL/GenBank/DDBJ databases">
        <title>Whole genome shotgun sequence of Dactylosporangium siamense NBRC 106093.</title>
        <authorList>
            <person name="Komaki H."/>
            <person name="Tamura T."/>
        </authorList>
    </citation>
    <scope>NUCLEOTIDE SEQUENCE</scope>
    <source>
        <strain evidence="3">NBRC 106093</strain>
    </source>
</reference>
<comment type="caution">
    <text evidence="3">The sequence shown here is derived from an EMBL/GenBank/DDBJ whole genome shotgun (WGS) entry which is preliminary data.</text>
</comment>
<dbReference type="EMBL" id="BONQ01000120">
    <property type="protein sequence ID" value="GIG49571.1"/>
    <property type="molecule type" value="Genomic_DNA"/>
</dbReference>
<dbReference type="AlphaFoldDB" id="A0A919UEY6"/>
<feature type="transmembrane region" description="Helical" evidence="2">
    <location>
        <begin position="116"/>
        <end position="139"/>
    </location>
</feature>
<dbReference type="RefSeq" id="WP_203851243.1">
    <property type="nucleotide sequence ID" value="NZ_BAAAVW010000024.1"/>
</dbReference>
<accession>A0A919UEY6</accession>
<keyword evidence="2" id="KW-1133">Transmembrane helix</keyword>